<dbReference type="InterPro" id="IPR032675">
    <property type="entry name" value="LRR_dom_sf"/>
</dbReference>
<dbReference type="SUPFAM" id="SSF52058">
    <property type="entry name" value="L domain-like"/>
    <property type="match status" value="1"/>
</dbReference>
<evidence type="ECO:0000313" key="4">
    <source>
        <dbReference type="Proteomes" id="UP001159428"/>
    </source>
</evidence>
<dbReference type="Gene3D" id="3.90.215.10">
    <property type="entry name" value="Gamma Fibrinogen, chain A, domain 1"/>
    <property type="match status" value="1"/>
</dbReference>
<dbReference type="SMART" id="SM00186">
    <property type="entry name" value="FBG"/>
    <property type="match status" value="1"/>
</dbReference>
<dbReference type="GO" id="GO:0005615">
    <property type="term" value="C:extracellular space"/>
    <property type="evidence" value="ECO:0007669"/>
    <property type="project" value="TreeGrafter"/>
</dbReference>
<dbReference type="Proteomes" id="UP001159428">
    <property type="component" value="Unassembled WGS sequence"/>
</dbReference>
<dbReference type="EMBL" id="CALNXJ010000130">
    <property type="protein sequence ID" value="CAH3166175.1"/>
    <property type="molecule type" value="Genomic_DNA"/>
</dbReference>
<feature type="non-terminal residue" evidence="3">
    <location>
        <position position="352"/>
    </location>
</feature>
<evidence type="ECO:0000256" key="1">
    <source>
        <dbReference type="SAM" id="SignalP"/>
    </source>
</evidence>
<feature type="domain" description="Fibrinogen C-terminal" evidence="2">
    <location>
        <begin position="159"/>
        <end position="352"/>
    </location>
</feature>
<protein>
    <recommendedName>
        <fullName evidence="2">Fibrinogen C-terminal domain-containing protein</fullName>
    </recommendedName>
</protein>
<dbReference type="InterPro" id="IPR014716">
    <property type="entry name" value="Fibrinogen_a/b/g_C_1"/>
</dbReference>
<dbReference type="Gene3D" id="3.80.10.10">
    <property type="entry name" value="Ribonuclease Inhibitor"/>
    <property type="match status" value="1"/>
</dbReference>
<organism evidence="3 4">
    <name type="scientific">Pocillopora meandrina</name>
    <dbReference type="NCBI Taxonomy" id="46732"/>
    <lineage>
        <taxon>Eukaryota</taxon>
        <taxon>Metazoa</taxon>
        <taxon>Cnidaria</taxon>
        <taxon>Anthozoa</taxon>
        <taxon>Hexacorallia</taxon>
        <taxon>Scleractinia</taxon>
        <taxon>Astrocoeniina</taxon>
        <taxon>Pocilloporidae</taxon>
        <taxon>Pocillopora</taxon>
    </lineage>
</organism>
<feature type="chain" id="PRO_5043448856" description="Fibrinogen C-terminal domain-containing protein" evidence="1">
    <location>
        <begin position="20"/>
        <end position="352"/>
    </location>
</feature>
<keyword evidence="4" id="KW-1185">Reference proteome</keyword>
<gene>
    <name evidence="3" type="ORF">PMEA_00005208</name>
</gene>
<dbReference type="Pfam" id="PF00147">
    <property type="entry name" value="Fibrinogen_C"/>
    <property type="match status" value="1"/>
</dbReference>
<sequence length="352" mass="40109">MFCGFNVFTLMAFFISTNSEIFKPPKSGVGKSSDENSSGVLCSEALNCTCLFEELRVTVKCTSAGDKLDKIAFQLPQTTTQLILRNNGISNLLPLIVLSSFKALKVLDLRDNLITTPGSVQVERVLGRLSKVLLDNNPLECDCGITLSLWRAEVTGTLIYFHTEAESCAKLFTRGRRSNGFYNIHKPYIVQVPKKESYIRLWCDMEGPDGGWTLLQRRSNATFSFFRDWVSYEKGFGEPGFGYWLGNSNIHALTFKRKYALRFEFPGYFDDQKQMLFLEYENFQVLSAITGYRIQIGNHRGNIMDFFLNSNNSAFSTWDRDNDQVRYATCAGINRGAWWYAKDCYIPDPNSM</sequence>
<dbReference type="InterPro" id="IPR050373">
    <property type="entry name" value="Fibrinogen_C-term_domain"/>
</dbReference>
<proteinExistence type="predicted"/>
<reference evidence="3 4" key="1">
    <citation type="submission" date="2022-05" db="EMBL/GenBank/DDBJ databases">
        <authorList>
            <consortium name="Genoscope - CEA"/>
            <person name="William W."/>
        </authorList>
    </citation>
    <scope>NUCLEOTIDE SEQUENCE [LARGE SCALE GENOMIC DNA]</scope>
</reference>
<dbReference type="PANTHER" id="PTHR19143">
    <property type="entry name" value="FIBRINOGEN/TENASCIN/ANGIOPOEITIN"/>
    <property type="match status" value="1"/>
</dbReference>
<comment type="caution">
    <text evidence="3">The sequence shown here is derived from an EMBL/GenBank/DDBJ whole genome shotgun (WGS) entry which is preliminary data.</text>
</comment>
<dbReference type="InterPro" id="IPR036056">
    <property type="entry name" value="Fibrinogen-like_C"/>
</dbReference>
<evidence type="ECO:0000259" key="2">
    <source>
        <dbReference type="PROSITE" id="PS51406"/>
    </source>
</evidence>
<dbReference type="PROSITE" id="PS51406">
    <property type="entry name" value="FIBRINOGEN_C_2"/>
    <property type="match status" value="1"/>
</dbReference>
<keyword evidence="1" id="KW-0732">Signal</keyword>
<dbReference type="InterPro" id="IPR002181">
    <property type="entry name" value="Fibrinogen_a/b/g_C_dom"/>
</dbReference>
<feature type="signal peptide" evidence="1">
    <location>
        <begin position="1"/>
        <end position="19"/>
    </location>
</feature>
<dbReference type="AlphaFoldDB" id="A0AAU9Y2Y6"/>
<dbReference type="SUPFAM" id="SSF56496">
    <property type="entry name" value="Fibrinogen C-terminal domain-like"/>
    <property type="match status" value="1"/>
</dbReference>
<name>A0AAU9Y2Y6_9CNID</name>
<evidence type="ECO:0000313" key="3">
    <source>
        <dbReference type="EMBL" id="CAH3166175.1"/>
    </source>
</evidence>
<accession>A0AAU9Y2Y6</accession>